<dbReference type="PANTHER" id="PTHR43155">
    <property type="entry name" value="CYCLIC DI-GMP PHOSPHODIESTERASE PA4108-RELATED"/>
    <property type="match status" value="1"/>
</dbReference>
<organism evidence="2 3">
    <name type="scientific">Shewanella saliphila</name>
    <dbReference type="NCBI Taxonomy" id="2282698"/>
    <lineage>
        <taxon>Bacteria</taxon>
        <taxon>Pseudomonadati</taxon>
        <taxon>Pseudomonadota</taxon>
        <taxon>Gammaproteobacteria</taxon>
        <taxon>Alteromonadales</taxon>
        <taxon>Shewanellaceae</taxon>
        <taxon>Shewanella</taxon>
    </lineage>
</organism>
<dbReference type="CDD" id="cd00077">
    <property type="entry name" value="HDc"/>
    <property type="match status" value="1"/>
</dbReference>
<name>A0ABQ2Q750_9GAMM</name>
<evidence type="ECO:0000313" key="3">
    <source>
        <dbReference type="Proteomes" id="UP000654367"/>
    </source>
</evidence>
<dbReference type="Pfam" id="PF11871">
    <property type="entry name" value="DUF3391"/>
    <property type="match status" value="1"/>
</dbReference>
<dbReference type="SMART" id="SM00471">
    <property type="entry name" value="HDc"/>
    <property type="match status" value="1"/>
</dbReference>
<sequence>MAKTELTKIPVSQMVIGLTVKLPLSWTSHPFFRSKVKLEQQVQIEMIKGLDVEFVYVIDGHDLLPEIEEVIEETPVEEEQVKEIDYRPLAKKSMRVSQQRFVKSVNDSRTVFGKVLSDPEGAYREAATLVEDLIEHLYESETPHLTLVGSGEADVSVTQHGISVAVLSMMIAHVLSLSKTEQRDIALGSLFHDIGKLKVPEDIRRKRGELTDVEANFLKMHPNFGYDMLKRTGLFPEAMLDIVLHHHEFIDGSGFPHQLTEAKLLITTQVVSLANDYETLLNQYRAPQVALGILFKNHSKKHSDKLISVLVKILGIYPPGTIVRLSDDAIAKVMMTTADVKKPHVWSCDVTGADPSFRFLISENVHVKEVIKLDDLSEGAVKTLQANNPISFYFNHFNHQENQ</sequence>
<protein>
    <submittedName>
        <fullName evidence="2">Phosphohydrolase</fullName>
    </submittedName>
</protein>
<comment type="caution">
    <text evidence="2">The sequence shown here is derived from an EMBL/GenBank/DDBJ whole genome shotgun (WGS) entry which is preliminary data.</text>
</comment>
<dbReference type="SUPFAM" id="SSF109604">
    <property type="entry name" value="HD-domain/PDEase-like"/>
    <property type="match status" value="1"/>
</dbReference>
<dbReference type="Gene3D" id="1.10.3210.10">
    <property type="entry name" value="Hypothetical protein af1432"/>
    <property type="match status" value="1"/>
</dbReference>
<proteinExistence type="predicted"/>
<dbReference type="EMBL" id="BMQV01000019">
    <property type="protein sequence ID" value="GGP54708.1"/>
    <property type="molecule type" value="Genomic_DNA"/>
</dbReference>
<dbReference type="RefSeq" id="WP_188920152.1">
    <property type="nucleotide sequence ID" value="NZ_BMQV01000019.1"/>
</dbReference>
<gene>
    <name evidence="2" type="ORF">GCM10009409_21260</name>
</gene>
<dbReference type="InterPro" id="IPR021812">
    <property type="entry name" value="DUF3391"/>
</dbReference>
<feature type="domain" description="HD-GYP" evidence="1">
    <location>
        <begin position="135"/>
        <end position="331"/>
    </location>
</feature>
<dbReference type="InterPro" id="IPR003607">
    <property type="entry name" value="HD/PDEase_dom"/>
</dbReference>
<dbReference type="PANTHER" id="PTHR43155:SF2">
    <property type="entry name" value="CYCLIC DI-GMP PHOSPHODIESTERASE PA4108"/>
    <property type="match status" value="1"/>
</dbReference>
<evidence type="ECO:0000259" key="1">
    <source>
        <dbReference type="PROSITE" id="PS51832"/>
    </source>
</evidence>
<reference evidence="3" key="1">
    <citation type="journal article" date="2019" name="Int. J. Syst. Evol. Microbiol.">
        <title>The Global Catalogue of Microorganisms (GCM) 10K type strain sequencing project: providing services to taxonomists for standard genome sequencing and annotation.</title>
        <authorList>
            <consortium name="The Broad Institute Genomics Platform"/>
            <consortium name="The Broad Institute Genome Sequencing Center for Infectious Disease"/>
            <person name="Wu L."/>
            <person name="Ma J."/>
        </authorList>
    </citation>
    <scope>NUCLEOTIDE SEQUENCE [LARGE SCALE GENOMIC DNA]</scope>
    <source>
        <strain evidence="3">JCM 32304</strain>
    </source>
</reference>
<dbReference type="NCBIfam" id="TIGR00277">
    <property type="entry name" value="HDIG"/>
    <property type="match status" value="1"/>
</dbReference>
<dbReference type="Pfam" id="PF13487">
    <property type="entry name" value="HD_5"/>
    <property type="match status" value="1"/>
</dbReference>
<evidence type="ECO:0000313" key="2">
    <source>
        <dbReference type="EMBL" id="GGP54708.1"/>
    </source>
</evidence>
<dbReference type="PROSITE" id="PS51832">
    <property type="entry name" value="HD_GYP"/>
    <property type="match status" value="1"/>
</dbReference>
<dbReference type="Proteomes" id="UP000654367">
    <property type="component" value="Unassembled WGS sequence"/>
</dbReference>
<keyword evidence="3" id="KW-1185">Reference proteome</keyword>
<dbReference type="InterPro" id="IPR037522">
    <property type="entry name" value="HD_GYP_dom"/>
</dbReference>
<accession>A0ABQ2Q750</accession>
<dbReference type="InterPro" id="IPR006675">
    <property type="entry name" value="HDIG_dom"/>
</dbReference>